<evidence type="ECO:0000256" key="1">
    <source>
        <dbReference type="ARBA" id="ARBA00022801"/>
    </source>
</evidence>
<dbReference type="Proteomes" id="UP000689967">
    <property type="component" value="Unassembled WGS sequence"/>
</dbReference>
<dbReference type="Pfam" id="PF00561">
    <property type="entry name" value="Abhydrolase_1"/>
    <property type="match status" value="1"/>
</dbReference>
<evidence type="ECO:0000313" key="4">
    <source>
        <dbReference type="Proteomes" id="UP000689967"/>
    </source>
</evidence>
<dbReference type="EMBL" id="JAERQM010000007">
    <property type="protein sequence ID" value="MBU8546290.1"/>
    <property type="molecule type" value="Genomic_DNA"/>
</dbReference>
<organism evidence="3 4">
    <name type="scientific">Falsiroseomonas oleicola</name>
    <dbReference type="NCBI Taxonomy" id="2801474"/>
    <lineage>
        <taxon>Bacteria</taxon>
        <taxon>Pseudomonadati</taxon>
        <taxon>Pseudomonadota</taxon>
        <taxon>Alphaproteobacteria</taxon>
        <taxon>Acetobacterales</taxon>
        <taxon>Roseomonadaceae</taxon>
        <taxon>Falsiroseomonas</taxon>
    </lineage>
</organism>
<keyword evidence="1 3" id="KW-0378">Hydrolase</keyword>
<dbReference type="InterPro" id="IPR050266">
    <property type="entry name" value="AB_hydrolase_sf"/>
</dbReference>
<dbReference type="PANTHER" id="PTHR43798:SF31">
    <property type="entry name" value="AB HYDROLASE SUPERFAMILY PROTEIN YCLE"/>
    <property type="match status" value="1"/>
</dbReference>
<dbReference type="InterPro" id="IPR000073">
    <property type="entry name" value="AB_hydrolase_1"/>
</dbReference>
<gene>
    <name evidence="3" type="ORF">JJQ90_21395</name>
</gene>
<name>A0ABS6HC26_9PROT</name>
<sequence>MRRAMMILAGLLLVLILGAGAWLYTPDRPRAALEAAYATPPSAFLDVAGLRLHLRDTGPRDAPALLMLHGFGASLHTWEDWAAGLEADYRVIRIDLPGFGLTGADPSGDYSDARAHAVLLALLDRLGLPRATLIGSSMGGRIAWGFAAAHPDRVAKLVLVSPDGFASPGSDYGRRASVPLLMRVLPYTLPRGMLRGTLAAAYADPARMTAEVEQRSYELMLAPGVRQAVLDRMAGHVLPDPVPLLGRITAPTLLLWGERDGMIPVTNAQDYLAALPDATLVTLPGIGHVPQEEAPRETLVPLRDFLMR</sequence>
<reference evidence="3 4" key="1">
    <citation type="submission" date="2021-01" db="EMBL/GenBank/DDBJ databases">
        <title>Roseomonas sp. nov, a bacterium isolated from an oil production mixture in Yumen Oilfield.</title>
        <authorList>
            <person name="Wu D."/>
        </authorList>
    </citation>
    <scope>NUCLEOTIDE SEQUENCE [LARGE SCALE GENOMIC DNA]</scope>
    <source>
        <strain evidence="3 4">ROY-5-3</strain>
    </source>
</reference>
<feature type="domain" description="AB hydrolase-1" evidence="2">
    <location>
        <begin position="63"/>
        <end position="295"/>
    </location>
</feature>
<evidence type="ECO:0000313" key="3">
    <source>
        <dbReference type="EMBL" id="MBU8546290.1"/>
    </source>
</evidence>
<accession>A0ABS6HC26</accession>
<keyword evidence="4" id="KW-1185">Reference proteome</keyword>
<proteinExistence type="predicted"/>
<dbReference type="PANTHER" id="PTHR43798">
    <property type="entry name" value="MONOACYLGLYCEROL LIPASE"/>
    <property type="match status" value="1"/>
</dbReference>
<comment type="caution">
    <text evidence="3">The sequence shown here is derived from an EMBL/GenBank/DDBJ whole genome shotgun (WGS) entry which is preliminary data.</text>
</comment>
<dbReference type="GO" id="GO:0016787">
    <property type="term" value="F:hydrolase activity"/>
    <property type="evidence" value="ECO:0007669"/>
    <property type="project" value="UniProtKB-KW"/>
</dbReference>
<protein>
    <submittedName>
        <fullName evidence="3">Alpha/beta fold hydrolase</fullName>
    </submittedName>
</protein>
<evidence type="ECO:0000259" key="2">
    <source>
        <dbReference type="Pfam" id="PF00561"/>
    </source>
</evidence>